<comment type="caution">
    <text evidence="2">The sequence shown here is derived from an EMBL/GenBank/DDBJ whole genome shotgun (WGS) entry which is preliminary data.</text>
</comment>
<organism evidence="2 3">
    <name type="scientific">Devosia nanyangense</name>
    <dbReference type="NCBI Taxonomy" id="1228055"/>
    <lineage>
        <taxon>Bacteria</taxon>
        <taxon>Pseudomonadati</taxon>
        <taxon>Pseudomonadota</taxon>
        <taxon>Alphaproteobacteria</taxon>
        <taxon>Hyphomicrobiales</taxon>
        <taxon>Devosiaceae</taxon>
        <taxon>Devosia</taxon>
    </lineage>
</organism>
<dbReference type="AlphaFoldDB" id="A0A933KZ57"/>
<dbReference type="Proteomes" id="UP000782610">
    <property type="component" value="Unassembled WGS sequence"/>
</dbReference>
<feature type="signal peptide" evidence="1">
    <location>
        <begin position="1"/>
        <end position="23"/>
    </location>
</feature>
<evidence type="ECO:0000256" key="1">
    <source>
        <dbReference type="SAM" id="SignalP"/>
    </source>
</evidence>
<protein>
    <submittedName>
        <fullName evidence="2">Uncharacterized protein</fullName>
    </submittedName>
</protein>
<dbReference type="EMBL" id="JACRAF010000004">
    <property type="protein sequence ID" value="MBI4920282.1"/>
    <property type="molecule type" value="Genomic_DNA"/>
</dbReference>
<name>A0A933KZ57_9HYPH</name>
<proteinExistence type="predicted"/>
<gene>
    <name evidence="2" type="ORF">HY834_00900</name>
</gene>
<feature type="chain" id="PRO_5037665616" evidence="1">
    <location>
        <begin position="24"/>
        <end position="135"/>
    </location>
</feature>
<sequence length="135" mass="14285">MNPMLKVSAAVLIAAMSAVPVLAAVDTATVVMGTSADIVPVTSLDAVIGKWSKADLKLLEGAASVNVFDTKTLYTPADLKLVGEADTRMSADLVKFRAAIDADAMLKAWFSKNKLDVSRVIAITDTGHKVDVFLY</sequence>
<evidence type="ECO:0000313" key="2">
    <source>
        <dbReference type="EMBL" id="MBI4920282.1"/>
    </source>
</evidence>
<evidence type="ECO:0000313" key="3">
    <source>
        <dbReference type="Proteomes" id="UP000782610"/>
    </source>
</evidence>
<accession>A0A933KZ57</accession>
<keyword evidence="1" id="KW-0732">Signal</keyword>
<reference evidence="2" key="1">
    <citation type="submission" date="2020-07" db="EMBL/GenBank/DDBJ databases">
        <title>Huge and variable diversity of episymbiotic CPR bacteria and DPANN archaea in groundwater ecosystems.</title>
        <authorList>
            <person name="He C.Y."/>
            <person name="Keren R."/>
            <person name="Whittaker M."/>
            <person name="Farag I.F."/>
            <person name="Doudna J."/>
            <person name="Cate J.H.D."/>
            <person name="Banfield J.F."/>
        </authorList>
    </citation>
    <scope>NUCLEOTIDE SEQUENCE</scope>
    <source>
        <strain evidence="2">NC_groundwater_1586_Pr3_B-0.1um_66_15</strain>
    </source>
</reference>